<feature type="region of interest" description="Disordered" evidence="1">
    <location>
        <begin position="614"/>
        <end position="671"/>
    </location>
</feature>
<feature type="chain" id="PRO_5001645231" evidence="2">
    <location>
        <begin position="24"/>
        <end position="1485"/>
    </location>
</feature>
<keyword evidence="4" id="KW-1185">Reference proteome</keyword>
<feature type="region of interest" description="Disordered" evidence="1">
    <location>
        <begin position="573"/>
        <end position="602"/>
    </location>
</feature>
<accession>A0A067RHX7</accession>
<evidence type="ECO:0000256" key="2">
    <source>
        <dbReference type="SAM" id="SignalP"/>
    </source>
</evidence>
<evidence type="ECO:0000256" key="1">
    <source>
        <dbReference type="SAM" id="MobiDB-lite"/>
    </source>
</evidence>
<feature type="signal peptide" evidence="2">
    <location>
        <begin position="1"/>
        <end position="23"/>
    </location>
</feature>
<feature type="compositionally biased region" description="Basic and acidic residues" evidence="1">
    <location>
        <begin position="757"/>
        <end position="767"/>
    </location>
</feature>
<protein>
    <submittedName>
        <fullName evidence="3">Uncharacterized protein</fullName>
    </submittedName>
</protein>
<keyword evidence="2" id="KW-0732">Signal</keyword>
<feature type="region of interest" description="Disordered" evidence="1">
    <location>
        <begin position="159"/>
        <end position="195"/>
    </location>
</feature>
<dbReference type="EMBL" id="KK852622">
    <property type="protein sequence ID" value="KDR19979.1"/>
    <property type="molecule type" value="Genomic_DNA"/>
</dbReference>
<dbReference type="Proteomes" id="UP000027135">
    <property type="component" value="Unassembled WGS sequence"/>
</dbReference>
<sequence>MVQRNSPVTGGLMILTSICQVMAGSYLHHKRSEEALPYHGEVSRILTAPKTYSYGYSVHVPPRQIKDERQHSYDYQLQVPRKNPAFAGSSYDYKLEVPPALEEELKYLFNYEPLVPTPKPHPKTSEGVGADCHDFYSSRSANNSAYYLNKGPRYDDREYYTHSDSYSNKKQINHHRSREKRDTNDENIGYDHTAKDGFGSIASGDYFILTFDKNSVLGRSESHTENNSSLEFVGTISSNEHSSSETEDVNHAKAKQYALSHSPMQNQQNDKRSVSPSLPNNSTSYRNFMRRNQRHSSHKHNDKVSEETNDSFNHLLPSENLEHNTAFPYTTSKVDSFSYIASDEDRRTYEDMSWVHYFGAQDFSNKDANFLETDSFWKDNADDEVNNTFPRYNKARNESNAHHKRVEHYDAQNTKAKHPRKHQNYNPKGTTHEETEENISDEMDHTSLSPPIHRSLSDNAISAYSKNDTTVNKKQQTFSNTFGRKVTEGQYNNNFNGKSEIQSETNNADSKEIYEFMNMHEHKIKLDADSINKKKQLNSLQNNKSLINSNKEETIVGINDDPIILTPNQIHYHNQENSTTDSGIPFSSETQQESQDTHRINKTWNASEVEQKIVYPSDSINQHEDVKNSEYPGDTTEDKREEDASERNLDETDNRSETVRWKRFETNRQSSNMNLSKVHRQTVPINTVNKNGSSPGFKSRVKPPYTVTARNRERPFFKQGNKLFGTELHQITQYLDDKDQDMGKLFIKNSPTYLHEKDKSTKLDNDSVHPVSSHNDDYHSDPEIYKSTGLDQYNSVTHANNFKTDMKLSDQIYSDLSFVRNDKEIIGYFPHQSKGILFSVENNEGGYRQGDNNRNEYDLKYKQGGIEEGHTTIPISAQNGKEYTREQKGKDMPIEEKSNTIDYTTSSYPCSKHSDTLSQQQNKKLKKDAHNIETLAQDAGSINIYRKTGPWDYFSHHRNHDRSSKDEINTEDSIKDHRTLMFREASYNPKFYAKTDKRKISKSNSYINKEESEHCRCSNVETNLDDNLNNYQTGDFRGTRHHPNVKIKVENIKKSFSPTNNENHGDKENALPNLFRQFNETYFIKHTPQNASPYGITWELNNERFPGNKANLIRSNIRPSIHIKDGKLIEETHYSPVSFQRTASNLQYNNDKISPGTMHRNTDRIAVHDYNSHSLMPHLNKSKSKGNATGKKEDLSLQLRADAVQLQIEESISKMLGKHGLADMNISSSNINDWGHMKNQILNDVKMNYYNAERSHPEINSNAGFKTNEIGFKSKIKLPCEIHKGDTDTGLYTHIRQCDLRNNINHPKTTKYYDKIKRYEEQKGPTNVVNKSEGRHFAVHETFKLPRNKKGKLVPTGVREGVKQSPCRNKVLNVSCMGKCVRKCKECTQEDRDHKISKAIADNKAAETVIPSLLDKVILFNTDNIDATRKRQKYEGEVKEYDLDEWKTGNMYGYSTQNDAKLVHESQYNRPISASEKNLLSENPK</sequence>
<feature type="compositionally biased region" description="Basic residues" evidence="1">
    <location>
        <begin position="288"/>
        <end position="301"/>
    </location>
</feature>
<feature type="compositionally biased region" description="Basic and acidic residues" evidence="1">
    <location>
        <begin position="636"/>
        <end position="666"/>
    </location>
</feature>
<gene>
    <name evidence="3" type="ORF">L798_05945</name>
</gene>
<name>A0A067RHX7_ZOONE</name>
<feature type="region of interest" description="Disordered" evidence="1">
    <location>
        <begin position="260"/>
        <end position="316"/>
    </location>
</feature>
<dbReference type="InParanoid" id="A0A067RHX7"/>
<feature type="compositionally biased region" description="Polar residues" evidence="1">
    <location>
        <begin position="573"/>
        <end position="594"/>
    </location>
</feature>
<organism evidence="3 4">
    <name type="scientific">Zootermopsis nevadensis</name>
    <name type="common">Dampwood termite</name>
    <dbReference type="NCBI Taxonomy" id="136037"/>
    <lineage>
        <taxon>Eukaryota</taxon>
        <taxon>Metazoa</taxon>
        <taxon>Ecdysozoa</taxon>
        <taxon>Arthropoda</taxon>
        <taxon>Hexapoda</taxon>
        <taxon>Insecta</taxon>
        <taxon>Pterygota</taxon>
        <taxon>Neoptera</taxon>
        <taxon>Polyneoptera</taxon>
        <taxon>Dictyoptera</taxon>
        <taxon>Blattodea</taxon>
        <taxon>Blattoidea</taxon>
        <taxon>Termitoidae</taxon>
        <taxon>Termopsidae</taxon>
        <taxon>Zootermopsis</taxon>
    </lineage>
</organism>
<feature type="region of interest" description="Disordered" evidence="1">
    <location>
        <begin position="757"/>
        <end position="780"/>
    </location>
</feature>
<evidence type="ECO:0000313" key="3">
    <source>
        <dbReference type="EMBL" id="KDR19979.1"/>
    </source>
</evidence>
<evidence type="ECO:0000313" key="4">
    <source>
        <dbReference type="Proteomes" id="UP000027135"/>
    </source>
</evidence>
<feature type="region of interest" description="Disordered" evidence="1">
    <location>
        <begin position="410"/>
        <end position="437"/>
    </location>
</feature>
<reference evidence="3 4" key="1">
    <citation type="journal article" date="2014" name="Nat. Commun.">
        <title>Molecular traces of alternative social organization in a termite genome.</title>
        <authorList>
            <person name="Terrapon N."/>
            <person name="Li C."/>
            <person name="Robertson H.M."/>
            <person name="Ji L."/>
            <person name="Meng X."/>
            <person name="Booth W."/>
            <person name="Chen Z."/>
            <person name="Childers C.P."/>
            <person name="Glastad K.M."/>
            <person name="Gokhale K."/>
            <person name="Gowin J."/>
            <person name="Gronenberg W."/>
            <person name="Hermansen R.A."/>
            <person name="Hu H."/>
            <person name="Hunt B.G."/>
            <person name="Huylmans A.K."/>
            <person name="Khalil S.M."/>
            <person name="Mitchell R.D."/>
            <person name="Munoz-Torres M.C."/>
            <person name="Mustard J.A."/>
            <person name="Pan H."/>
            <person name="Reese J.T."/>
            <person name="Scharf M.E."/>
            <person name="Sun F."/>
            <person name="Vogel H."/>
            <person name="Xiao J."/>
            <person name="Yang W."/>
            <person name="Yang Z."/>
            <person name="Yang Z."/>
            <person name="Zhou J."/>
            <person name="Zhu J."/>
            <person name="Brent C.S."/>
            <person name="Elsik C.G."/>
            <person name="Goodisman M.A."/>
            <person name="Liberles D.A."/>
            <person name="Roe R.M."/>
            <person name="Vargo E.L."/>
            <person name="Vilcinskas A."/>
            <person name="Wang J."/>
            <person name="Bornberg-Bauer E."/>
            <person name="Korb J."/>
            <person name="Zhang G."/>
            <person name="Liebig J."/>
        </authorList>
    </citation>
    <scope>NUCLEOTIDE SEQUENCE [LARGE SCALE GENOMIC DNA]</scope>
    <source>
        <tissue evidence="3">Whole organism</tissue>
    </source>
</reference>
<proteinExistence type="predicted"/>
<feature type="compositionally biased region" description="Polar residues" evidence="1">
    <location>
        <begin position="262"/>
        <end position="286"/>
    </location>
</feature>